<dbReference type="InterPro" id="IPR009351">
    <property type="entry name" value="AlkZ-like"/>
</dbReference>
<protein>
    <submittedName>
        <fullName evidence="1">Winged helix DNA-binding protein</fullName>
    </submittedName>
</protein>
<gene>
    <name evidence="1" type="ORF">DFR76_109223</name>
</gene>
<dbReference type="Proteomes" id="UP000254869">
    <property type="component" value="Unassembled WGS sequence"/>
</dbReference>
<reference evidence="1 2" key="1">
    <citation type="submission" date="2018-07" db="EMBL/GenBank/DDBJ databases">
        <title>Genomic Encyclopedia of Type Strains, Phase IV (KMG-IV): sequencing the most valuable type-strain genomes for metagenomic binning, comparative biology and taxonomic classification.</title>
        <authorList>
            <person name="Goeker M."/>
        </authorList>
    </citation>
    <scope>NUCLEOTIDE SEQUENCE [LARGE SCALE GENOMIC DNA]</scope>
    <source>
        <strain evidence="1 2">DSM 44290</strain>
    </source>
</reference>
<sequence length="394" mass="42390">MKVRGSDVIVFRLGAHHLTKRQAARELGKVVGACGIQNSPPGAALLAMHARADGVTSETVDKAVADDKELVQSWCMRGAPFFFPRADAGVFTAGVLPTTEAGRLHMIGGVEQGLAVLGMGLDEAVGYCGDEIGEVLSGRRLAINELGAELAGRIAPRLTAVQRKDWKAAGPYGRGLALGEAVVHFCLRILTLEGLVCFAPREGNKAPFVLVEEWLGESLGELAFGAARAELLRRYLHCYGPSSPKDFAAWLGVAVSDVDPWWKPLAGEMTEVGFDGRKGWLLTEDLEAMRSPEEVRGVRLLPPRDPYTQLRDRETIVDKKFHGEMWKTVGEPGAVLVDGKIVGIWRPRKSGKKLSLTVTAFGAAGKFRSRLGAEAEQVAILRGASSVELTVESG</sequence>
<evidence type="ECO:0000313" key="1">
    <source>
        <dbReference type="EMBL" id="RDI63883.1"/>
    </source>
</evidence>
<proteinExistence type="predicted"/>
<organism evidence="1 2">
    <name type="scientific">Nocardia pseudobrasiliensis</name>
    <dbReference type="NCBI Taxonomy" id="45979"/>
    <lineage>
        <taxon>Bacteria</taxon>
        <taxon>Bacillati</taxon>
        <taxon>Actinomycetota</taxon>
        <taxon>Actinomycetes</taxon>
        <taxon>Mycobacteriales</taxon>
        <taxon>Nocardiaceae</taxon>
        <taxon>Nocardia</taxon>
    </lineage>
</organism>
<comment type="caution">
    <text evidence="1">The sequence shown here is derived from an EMBL/GenBank/DDBJ whole genome shotgun (WGS) entry which is preliminary data.</text>
</comment>
<dbReference type="STRING" id="1210086.GCA_001613105_05453"/>
<evidence type="ECO:0000313" key="2">
    <source>
        <dbReference type="Proteomes" id="UP000254869"/>
    </source>
</evidence>
<accession>A0A370HZF0</accession>
<dbReference type="PANTHER" id="PTHR38479:SF2">
    <property type="entry name" value="WINGED HELIX DNA-BINDING DOMAIN-CONTAINING PROTEIN"/>
    <property type="match status" value="1"/>
</dbReference>
<dbReference type="Pfam" id="PF06224">
    <property type="entry name" value="AlkZ-like"/>
    <property type="match status" value="1"/>
</dbReference>
<dbReference type="EMBL" id="QQBC01000009">
    <property type="protein sequence ID" value="RDI63883.1"/>
    <property type="molecule type" value="Genomic_DNA"/>
</dbReference>
<dbReference type="PANTHER" id="PTHR38479">
    <property type="entry name" value="LMO0824 PROTEIN"/>
    <property type="match status" value="1"/>
</dbReference>
<dbReference type="AlphaFoldDB" id="A0A370HZF0"/>
<keyword evidence="2" id="KW-1185">Reference proteome</keyword>
<keyword evidence="1" id="KW-0238">DNA-binding</keyword>
<name>A0A370HZF0_9NOCA</name>
<dbReference type="GO" id="GO:0003677">
    <property type="term" value="F:DNA binding"/>
    <property type="evidence" value="ECO:0007669"/>
    <property type="project" value="UniProtKB-KW"/>
</dbReference>